<proteinExistence type="predicted"/>
<evidence type="ECO:0000313" key="2">
    <source>
        <dbReference type="Proteomes" id="UP001060170"/>
    </source>
</evidence>
<name>A0ACC0EHQ2_9BASI</name>
<reference evidence="1 2" key="3">
    <citation type="journal article" date="2022" name="Microbiol. Spectr.">
        <title>Folding features and dynamics of 3D genome architecture in plant fungal pathogens.</title>
        <authorList>
            <person name="Xia C."/>
        </authorList>
    </citation>
    <scope>NUCLEOTIDE SEQUENCE [LARGE SCALE GENOMIC DNA]</scope>
    <source>
        <strain evidence="1 2">93-210</strain>
    </source>
</reference>
<accession>A0ACC0EHQ2</accession>
<dbReference type="Proteomes" id="UP001060170">
    <property type="component" value="Chromosome 6"/>
</dbReference>
<sequence>MPINTLNFYHQPLKHYAASFPSSSSSNYSIIHPAETPRPIADQLQPPAQTAVNPLPPATVNLRAPPPTADQLKGLNPRTANHLPATVTLGTLATVNSLEKAPSPLFKALLSSFNPLKKEKTTPAIESTGQPLVFQFEQGPPETSRIVRPLKRCIPFYNSVHDGQSSSSRPKPNSLSSKFETRGTHLDEQAQIPPPSLTQGMLSAGNSVLLTSTSFLSLTNQPPPGGQITPTRQTSANLNPHSKEIHPITSEQSSPVDVGHRRSVIHDKAITTETPKLDSQVLKPFYPGSGAVSHPGGVLSERSLPAETRCKPTGLKPATPGNEFFA</sequence>
<evidence type="ECO:0000313" key="1">
    <source>
        <dbReference type="EMBL" id="KAI7954123.1"/>
    </source>
</evidence>
<protein>
    <submittedName>
        <fullName evidence="1">Uncharacterized protein</fullName>
    </submittedName>
</protein>
<organism evidence="1 2">
    <name type="scientific">Puccinia striiformis f. sp. tritici</name>
    <dbReference type="NCBI Taxonomy" id="168172"/>
    <lineage>
        <taxon>Eukaryota</taxon>
        <taxon>Fungi</taxon>
        <taxon>Dikarya</taxon>
        <taxon>Basidiomycota</taxon>
        <taxon>Pucciniomycotina</taxon>
        <taxon>Pucciniomycetes</taxon>
        <taxon>Pucciniales</taxon>
        <taxon>Pucciniaceae</taxon>
        <taxon>Puccinia</taxon>
    </lineage>
</organism>
<comment type="caution">
    <text evidence="1">The sequence shown here is derived from an EMBL/GenBank/DDBJ whole genome shotgun (WGS) entry which is preliminary data.</text>
</comment>
<gene>
    <name evidence="1" type="ORF">MJO28_006670</name>
</gene>
<keyword evidence="2" id="KW-1185">Reference proteome</keyword>
<dbReference type="EMBL" id="CM045870">
    <property type="protein sequence ID" value="KAI7954123.1"/>
    <property type="molecule type" value="Genomic_DNA"/>
</dbReference>
<reference evidence="2" key="2">
    <citation type="journal article" date="2018" name="Mol. Plant Microbe Interact.">
        <title>Genome sequence resources for the wheat stripe rust pathogen (Puccinia striiformis f. sp. tritici) and the barley stripe rust pathogen (Puccinia striiformis f. sp. hordei).</title>
        <authorList>
            <person name="Xia C."/>
            <person name="Wang M."/>
            <person name="Yin C."/>
            <person name="Cornejo O.E."/>
            <person name="Hulbert S.H."/>
            <person name="Chen X."/>
        </authorList>
    </citation>
    <scope>NUCLEOTIDE SEQUENCE [LARGE SCALE GENOMIC DNA]</scope>
    <source>
        <strain evidence="2">93-210</strain>
    </source>
</reference>
<reference evidence="2" key="1">
    <citation type="journal article" date="2018" name="BMC Genomics">
        <title>Genomic insights into host adaptation between the wheat stripe rust pathogen (Puccinia striiformis f. sp. tritici) and the barley stripe rust pathogen (Puccinia striiformis f. sp. hordei).</title>
        <authorList>
            <person name="Xia C."/>
            <person name="Wang M."/>
            <person name="Yin C."/>
            <person name="Cornejo O.E."/>
            <person name="Hulbert S.H."/>
            <person name="Chen X."/>
        </authorList>
    </citation>
    <scope>NUCLEOTIDE SEQUENCE [LARGE SCALE GENOMIC DNA]</scope>
    <source>
        <strain evidence="2">93-210</strain>
    </source>
</reference>